<dbReference type="EC" id="2.4.2.17" evidence="5 12"/>
<dbReference type="CDD" id="cd13593">
    <property type="entry name" value="PBP2_HisGL3"/>
    <property type="match status" value="1"/>
</dbReference>
<dbReference type="PANTHER" id="PTHR21403">
    <property type="entry name" value="ATP PHOSPHORIBOSYLTRANSFERASE ATP-PRTASE"/>
    <property type="match status" value="1"/>
</dbReference>
<dbReference type="Proteomes" id="UP000295122">
    <property type="component" value="Unassembled WGS sequence"/>
</dbReference>
<gene>
    <name evidence="12" type="primary">hisG</name>
    <name evidence="14" type="ORF">EV668_1801</name>
</gene>
<evidence type="ECO:0000256" key="6">
    <source>
        <dbReference type="ARBA" id="ARBA00020998"/>
    </source>
</evidence>
<keyword evidence="8 12" id="KW-0328">Glycosyltransferase</keyword>
<evidence type="ECO:0000259" key="13">
    <source>
        <dbReference type="Pfam" id="PF01634"/>
    </source>
</evidence>
<evidence type="ECO:0000256" key="12">
    <source>
        <dbReference type="HAMAP-Rule" id="MF_00079"/>
    </source>
</evidence>
<dbReference type="Pfam" id="PF01634">
    <property type="entry name" value="HisG"/>
    <property type="match status" value="1"/>
</dbReference>
<evidence type="ECO:0000256" key="11">
    <source>
        <dbReference type="ARBA" id="ARBA00024861"/>
    </source>
</evidence>
<protein>
    <recommendedName>
        <fullName evidence="6 12">ATP phosphoribosyltransferase</fullName>
        <shortName evidence="12">ATP-PRT</shortName>
        <shortName evidence="12">ATP-PRTase</shortName>
        <ecNumber evidence="5 12">2.4.2.17</ecNumber>
    </recommendedName>
</protein>
<feature type="domain" description="ATP phosphoribosyltransferase catalytic" evidence="13">
    <location>
        <begin position="58"/>
        <end position="215"/>
    </location>
</feature>
<dbReference type="UniPathway" id="UPA00031">
    <property type="reaction ID" value="UER00006"/>
</dbReference>
<evidence type="ECO:0000313" key="14">
    <source>
        <dbReference type="EMBL" id="TDR94514.1"/>
    </source>
</evidence>
<dbReference type="GO" id="GO:0000287">
    <property type="term" value="F:magnesium ion binding"/>
    <property type="evidence" value="ECO:0007669"/>
    <property type="project" value="UniProtKB-UniRule"/>
</dbReference>
<dbReference type="HAMAP" id="MF_00079">
    <property type="entry name" value="HisG_Long"/>
    <property type="match status" value="1"/>
</dbReference>
<dbReference type="InterPro" id="IPR013820">
    <property type="entry name" value="ATP_PRibTrfase_cat"/>
</dbReference>
<comment type="similarity">
    <text evidence="3 12">Belongs to the ATP phosphoribosyltransferase family. Long subfamily.</text>
</comment>
<keyword evidence="7 12" id="KW-0028">Amino-acid biosynthesis</keyword>
<evidence type="ECO:0000256" key="1">
    <source>
        <dbReference type="ARBA" id="ARBA00000915"/>
    </source>
</evidence>
<keyword evidence="15" id="KW-1185">Reference proteome</keyword>
<comment type="cofactor">
    <cofactor evidence="12">
        <name>Mg(2+)</name>
        <dbReference type="ChEBI" id="CHEBI:18420"/>
    </cofactor>
</comment>
<evidence type="ECO:0000256" key="7">
    <source>
        <dbReference type="ARBA" id="ARBA00022605"/>
    </source>
</evidence>
<comment type="function">
    <text evidence="11 12">Catalyzes the condensation of ATP and 5-phosphoribose 1-diphosphate to form N'-(5'-phosphoribosyl)-ATP (PR-ATP). Has a crucial role in the pathway because the rate of histidine biosynthesis seems to be controlled primarily by regulation of HisG enzymatic activity.</text>
</comment>
<dbReference type="InterPro" id="IPR018198">
    <property type="entry name" value="ATP_PRibTrfase_CS"/>
</dbReference>
<comment type="similarity">
    <text evidence="4">Belongs to the ATP phosphoribosyltransferase family. Short subfamily.</text>
</comment>
<comment type="catalytic activity">
    <reaction evidence="1 12">
        <text>1-(5-phospho-beta-D-ribosyl)-ATP + diphosphate = 5-phospho-alpha-D-ribose 1-diphosphate + ATP</text>
        <dbReference type="Rhea" id="RHEA:18473"/>
        <dbReference type="ChEBI" id="CHEBI:30616"/>
        <dbReference type="ChEBI" id="CHEBI:33019"/>
        <dbReference type="ChEBI" id="CHEBI:58017"/>
        <dbReference type="ChEBI" id="CHEBI:73183"/>
        <dbReference type="EC" id="2.4.2.17"/>
    </reaction>
</comment>
<sequence>MSDSPLVIAVPSKGRLQENANAFFSRAGLPVSQARGSRDYRGSILGLPDAEVMFLSAGEIVNQLASGAVHLGVTGEDLLREGVPDADRKLELLTPLGFGFANVVVAVPQSWIDVRTMADLDEVAEALRARHGRRLRVATKYMNLTRSFFARMGVSDYRIVESLGATEAAPQAGTADIIVDITTTGATLAANGLKLLDDGTMLRSEANLVASLAAPWGRRARDAARTALARIAAEEAARSTREIRAVLDRSGLDLAGLAARTGARIPAGREGAHELVIHCPGRHVFAAVEELLAGGAEDVTVRTLDYVFRSSVPLSERLFHRLDGTG</sequence>
<keyword evidence="12" id="KW-0963">Cytoplasm</keyword>
<comment type="caution">
    <text evidence="14">The sequence shown here is derived from an EMBL/GenBank/DDBJ whole genome shotgun (WGS) entry which is preliminary data.</text>
</comment>
<evidence type="ECO:0000256" key="8">
    <source>
        <dbReference type="ARBA" id="ARBA00022676"/>
    </source>
</evidence>
<keyword evidence="12" id="KW-0460">Magnesium</keyword>
<proteinExistence type="inferred from homology"/>
<organism evidence="14 15">
    <name type="scientific">Enterovirga rhinocerotis</name>
    <dbReference type="NCBI Taxonomy" id="1339210"/>
    <lineage>
        <taxon>Bacteria</taxon>
        <taxon>Pseudomonadati</taxon>
        <taxon>Pseudomonadota</taxon>
        <taxon>Alphaproteobacteria</taxon>
        <taxon>Hyphomicrobiales</taxon>
        <taxon>Methylobacteriaceae</taxon>
        <taxon>Enterovirga</taxon>
    </lineage>
</organism>
<evidence type="ECO:0000256" key="2">
    <source>
        <dbReference type="ARBA" id="ARBA00004667"/>
    </source>
</evidence>
<evidence type="ECO:0000256" key="4">
    <source>
        <dbReference type="ARBA" id="ARBA00009489"/>
    </source>
</evidence>
<keyword evidence="12" id="KW-0479">Metal-binding</keyword>
<dbReference type="InterPro" id="IPR001348">
    <property type="entry name" value="ATP_PRibTrfase_HisG"/>
</dbReference>
<evidence type="ECO:0000256" key="3">
    <source>
        <dbReference type="ARBA" id="ARBA00007955"/>
    </source>
</evidence>
<name>A0A4R7C7B6_9HYPH</name>
<dbReference type="PANTHER" id="PTHR21403:SF8">
    <property type="entry name" value="ATP PHOSPHORIBOSYLTRANSFERASE"/>
    <property type="match status" value="1"/>
</dbReference>
<keyword evidence="12" id="KW-0067">ATP-binding</keyword>
<comment type="activity regulation">
    <text evidence="12">Feedback inhibited by histidine.</text>
</comment>
<dbReference type="GO" id="GO:0003879">
    <property type="term" value="F:ATP phosphoribosyltransferase activity"/>
    <property type="evidence" value="ECO:0007669"/>
    <property type="project" value="UniProtKB-UniRule"/>
</dbReference>
<dbReference type="AlphaFoldDB" id="A0A4R7C7B6"/>
<dbReference type="SUPFAM" id="SSF53850">
    <property type="entry name" value="Periplasmic binding protein-like II"/>
    <property type="match status" value="1"/>
</dbReference>
<dbReference type="RefSeq" id="WP_133769396.1">
    <property type="nucleotide sequence ID" value="NZ_SNZR01000011.1"/>
</dbReference>
<dbReference type="Gene3D" id="3.40.190.10">
    <property type="entry name" value="Periplasmic binding protein-like II"/>
    <property type="match status" value="2"/>
</dbReference>
<keyword evidence="12" id="KW-0547">Nucleotide-binding</keyword>
<reference evidence="14 15" key="1">
    <citation type="submission" date="2019-03" db="EMBL/GenBank/DDBJ databases">
        <title>Genomic Encyclopedia of Type Strains, Phase IV (KMG-IV): sequencing the most valuable type-strain genomes for metagenomic binning, comparative biology and taxonomic classification.</title>
        <authorList>
            <person name="Goeker M."/>
        </authorList>
    </citation>
    <scope>NUCLEOTIDE SEQUENCE [LARGE SCALE GENOMIC DNA]</scope>
    <source>
        <strain evidence="14 15">DSM 25903</strain>
    </source>
</reference>
<dbReference type="OrthoDB" id="9806435at2"/>
<comment type="subcellular location">
    <subcellularLocation>
        <location evidence="12">Cytoplasm</location>
    </subcellularLocation>
</comment>
<evidence type="ECO:0000256" key="9">
    <source>
        <dbReference type="ARBA" id="ARBA00022679"/>
    </source>
</evidence>
<evidence type="ECO:0000313" key="15">
    <source>
        <dbReference type="Proteomes" id="UP000295122"/>
    </source>
</evidence>
<accession>A0A4R7C7B6</accession>
<dbReference type="GO" id="GO:0000105">
    <property type="term" value="P:L-histidine biosynthetic process"/>
    <property type="evidence" value="ECO:0007669"/>
    <property type="project" value="UniProtKB-UniRule"/>
</dbReference>
<dbReference type="EMBL" id="SNZR01000011">
    <property type="protein sequence ID" value="TDR94514.1"/>
    <property type="molecule type" value="Genomic_DNA"/>
</dbReference>
<dbReference type="NCBIfam" id="TIGR00070">
    <property type="entry name" value="hisG"/>
    <property type="match status" value="1"/>
</dbReference>
<evidence type="ECO:0000256" key="10">
    <source>
        <dbReference type="ARBA" id="ARBA00023102"/>
    </source>
</evidence>
<dbReference type="GO" id="GO:0005737">
    <property type="term" value="C:cytoplasm"/>
    <property type="evidence" value="ECO:0007669"/>
    <property type="project" value="UniProtKB-SubCell"/>
</dbReference>
<evidence type="ECO:0000256" key="5">
    <source>
        <dbReference type="ARBA" id="ARBA00011946"/>
    </source>
</evidence>
<dbReference type="PROSITE" id="PS01316">
    <property type="entry name" value="ATP_P_PHORIBOSYLTR"/>
    <property type="match status" value="1"/>
</dbReference>
<dbReference type="GO" id="GO:0005524">
    <property type="term" value="F:ATP binding"/>
    <property type="evidence" value="ECO:0007669"/>
    <property type="project" value="UniProtKB-KW"/>
</dbReference>
<keyword evidence="9 12" id="KW-0808">Transferase</keyword>
<keyword evidence="10 12" id="KW-0368">Histidine biosynthesis</keyword>
<dbReference type="InterPro" id="IPR020621">
    <property type="entry name" value="ATP-PRT_HisG_long"/>
</dbReference>
<comment type="pathway">
    <text evidence="2 12">Amino-acid biosynthesis; L-histidine biosynthesis; L-histidine from 5-phospho-alpha-D-ribose 1-diphosphate: step 1/9.</text>
</comment>